<dbReference type="InterPro" id="IPR036890">
    <property type="entry name" value="HATPase_C_sf"/>
</dbReference>
<evidence type="ECO:0000256" key="1">
    <source>
        <dbReference type="ARBA" id="ARBA00000085"/>
    </source>
</evidence>
<protein>
    <recommendedName>
        <fullName evidence="2">histidine kinase</fullName>
        <ecNumber evidence="2">2.7.13.3</ecNumber>
    </recommendedName>
</protein>
<proteinExistence type="predicted"/>
<evidence type="ECO:0000256" key="6">
    <source>
        <dbReference type="ARBA" id="ARBA00022840"/>
    </source>
</evidence>
<dbReference type="SUPFAM" id="SSF47384">
    <property type="entry name" value="Homodimeric domain of signal transducing histidine kinase"/>
    <property type="match status" value="1"/>
</dbReference>
<dbReference type="Proteomes" id="UP000663814">
    <property type="component" value="Unassembled WGS sequence"/>
</dbReference>
<dbReference type="SMART" id="SM00387">
    <property type="entry name" value="HATPase_c"/>
    <property type="match status" value="1"/>
</dbReference>
<dbReference type="EC" id="2.7.13.3" evidence="2"/>
<keyword evidence="8" id="KW-0472">Membrane</keyword>
<dbReference type="Gene3D" id="1.10.287.130">
    <property type="match status" value="1"/>
</dbReference>
<dbReference type="PANTHER" id="PTHR44936">
    <property type="entry name" value="SENSOR PROTEIN CREC"/>
    <property type="match status" value="1"/>
</dbReference>
<comment type="caution">
    <text evidence="10">The sequence shown here is derived from an EMBL/GenBank/DDBJ whole genome shotgun (WGS) entry which is preliminary data.</text>
</comment>
<name>A0ABS7X9H8_9GAMM</name>
<feature type="coiled-coil region" evidence="7">
    <location>
        <begin position="226"/>
        <end position="253"/>
    </location>
</feature>
<sequence length="400" mass="44688">MSLLRFYLVLALTVPALAFTISLLHNWYTSDSAPAVQLDHILAQAFTTTPAHNMRCIMSAQDECTDAIFIQLSADHWQHSNANPQQHYFEFAESASQRLLCQRQPDASLYCLRLQLADATSVNTKQRFSLLFYAALFIVFFIYAATLFKDAAVLRASALDEIRHGKLPAFRLSPKSYLAPLAKSLQNMTARISELTTFQTEIAETICHDIKTPVARMRFIAHQIENKGDSATAKQLTSNLKEIEENVNEYLLLAQNQYLAEALSYDAIKLEEFLLQLKQLFSLDNQITIDITIAKHVIVLANRRLLHRALANLISNAMRYAVAKIAIVVTMADGYCHISVHDDGQAAATKATAPRATETLHHSLGLSIVRRVCQQHSGHFNFTTSPLGGHTATLSLPQHK</sequence>
<evidence type="ECO:0000256" key="5">
    <source>
        <dbReference type="ARBA" id="ARBA00022777"/>
    </source>
</evidence>
<evidence type="ECO:0000256" key="2">
    <source>
        <dbReference type="ARBA" id="ARBA00012438"/>
    </source>
</evidence>
<keyword evidence="7" id="KW-0175">Coiled coil</keyword>
<feature type="transmembrane region" description="Helical" evidence="8">
    <location>
        <begin position="130"/>
        <end position="148"/>
    </location>
</feature>
<keyword evidence="5 10" id="KW-0418">Kinase</keyword>
<dbReference type="InterPro" id="IPR003594">
    <property type="entry name" value="HATPase_dom"/>
</dbReference>
<feature type="domain" description="Histidine kinase" evidence="9">
    <location>
        <begin position="205"/>
        <end position="400"/>
    </location>
</feature>
<evidence type="ECO:0000256" key="8">
    <source>
        <dbReference type="SAM" id="Phobius"/>
    </source>
</evidence>
<evidence type="ECO:0000256" key="3">
    <source>
        <dbReference type="ARBA" id="ARBA00022679"/>
    </source>
</evidence>
<comment type="catalytic activity">
    <reaction evidence="1">
        <text>ATP + protein L-histidine = ADP + protein N-phospho-L-histidine.</text>
        <dbReference type="EC" id="2.7.13.3"/>
    </reaction>
</comment>
<reference evidence="10 11" key="2">
    <citation type="submission" date="2021-08" db="EMBL/GenBank/DDBJ databases">
        <title>Rheinheimera aquimaris sp. nov., isolated from seawater of the East Sea in Korea.</title>
        <authorList>
            <person name="Kim K.H."/>
            <person name="Wenting R."/>
            <person name="Kim K.R."/>
            <person name="Jeon C.O."/>
        </authorList>
    </citation>
    <scope>NUCLEOTIDE SEQUENCE [LARGE SCALE GENOMIC DNA]</scope>
    <source>
        <strain evidence="10 11">MA-13</strain>
    </source>
</reference>
<dbReference type="PROSITE" id="PS50109">
    <property type="entry name" value="HIS_KIN"/>
    <property type="match status" value="1"/>
</dbReference>
<accession>A0ABS7X9H8</accession>
<keyword evidence="4" id="KW-0547">Nucleotide-binding</keyword>
<dbReference type="PANTHER" id="PTHR44936:SF10">
    <property type="entry name" value="SENSOR PROTEIN RSTB"/>
    <property type="match status" value="1"/>
</dbReference>
<keyword evidence="8" id="KW-1133">Transmembrane helix</keyword>
<keyword evidence="3" id="KW-0808">Transferase</keyword>
<organism evidence="10 11">
    <name type="scientific">Rheinheimera maricola</name>
    <dbReference type="NCBI Taxonomy" id="2793282"/>
    <lineage>
        <taxon>Bacteria</taxon>
        <taxon>Pseudomonadati</taxon>
        <taxon>Pseudomonadota</taxon>
        <taxon>Gammaproteobacteria</taxon>
        <taxon>Chromatiales</taxon>
        <taxon>Chromatiaceae</taxon>
        <taxon>Rheinheimera</taxon>
    </lineage>
</organism>
<dbReference type="Pfam" id="PF02518">
    <property type="entry name" value="HATPase_c"/>
    <property type="match status" value="1"/>
</dbReference>
<evidence type="ECO:0000313" key="10">
    <source>
        <dbReference type="EMBL" id="MBZ9611457.1"/>
    </source>
</evidence>
<dbReference type="InterPro" id="IPR050980">
    <property type="entry name" value="2C_sensor_his_kinase"/>
</dbReference>
<evidence type="ECO:0000259" key="9">
    <source>
        <dbReference type="PROSITE" id="PS50109"/>
    </source>
</evidence>
<keyword evidence="8" id="KW-0812">Transmembrane</keyword>
<evidence type="ECO:0000313" key="11">
    <source>
        <dbReference type="Proteomes" id="UP000663814"/>
    </source>
</evidence>
<reference evidence="10 11" key="1">
    <citation type="submission" date="2020-12" db="EMBL/GenBank/DDBJ databases">
        <authorList>
            <person name="Ruan W."/>
            <person name="Khan S.A."/>
            <person name="Jeon C.O."/>
        </authorList>
    </citation>
    <scope>NUCLEOTIDE SEQUENCE [LARGE SCALE GENOMIC DNA]</scope>
    <source>
        <strain evidence="10 11">MA-13</strain>
    </source>
</reference>
<dbReference type="Gene3D" id="3.30.565.10">
    <property type="entry name" value="Histidine kinase-like ATPase, C-terminal domain"/>
    <property type="match status" value="1"/>
</dbReference>
<dbReference type="EMBL" id="JAERPS020000002">
    <property type="protein sequence ID" value="MBZ9611457.1"/>
    <property type="molecule type" value="Genomic_DNA"/>
</dbReference>
<keyword evidence="11" id="KW-1185">Reference proteome</keyword>
<dbReference type="InterPro" id="IPR036097">
    <property type="entry name" value="HisK_dim/P_sf"/>
</dbReference>
<evidence type="ECO:0000256" key="4">
    <source>
        <dbReference type="ARBA" id="ARBA00022741"/>
    </source>
</evidence>
<dbReference type="InterPro" id="IPR005467">
    <property type="entry name" value="His_kinase_dom"/>
</dbReference>
<dbReference type="RefSeq" id="WP_224673321.1">
    <property type="nucleotide sequence ID" value="NZ_JAERPS020000002.1"/>
</dbReference>
<keyword evidence="6" id="KW-0067">ATP-binding</keyword>
<dbReference type="SUPFAM" id="SSF55874">
    <property type="entry name" value="ATPase domain of HSP90 chaperone/DNA topoisomerase II/histidine kinase"/>
    <property type="match status" value="1"/>
</dbReference>
<dbReference type="GO" id="GO:0016301">
    <property type="term" value="F:kinase activity"/>
    <property type="evidence" value="ECO:0007669"/>
    <property type="project" value="UniProtKB-KW"/>
</dbReference>
<gene>
    <name evidence="10" type="ORF">I4W93_007595</name>
</gene>
<evidence type="ECO:0000256" key="7">
    <source>
        <dbReference type="SAM" id="Coils"/>
    </source>
</evidence>